<keyword evidence="2" id="KW-1185">Reference proteome</keyword>
<dbReference type="EMBL" id="CP020083">
    <property type="protein sequence ID" value="ASR51844.1"/>
    <property type="molecule type" value="Genomic_DNA"/>
</dbReference>
<sequence length="173" mass="19050">MRREPIIMTASMGAADQAWANVLRRAHYPPERNVLDAHVTLFHHLPGAYEAEAVARAKALAAEFAAPDARLSEVMNLGRGVAYRIHSPGLLAIRDMMAEGLHGLLTAQDQGQPRLHITVQNKVEPAAAKALLQQLSAEFLPRPIAITGLALHRYMGGPWEPIGDWRFRGKQRA</sequence>
<organism evidence="1 2">
    <name type="scientific">Blastomonas fulva</name>
    <dbReference type="NCBI Taxonomy" id="1550728"/>
    <lineage>
        <taxon>Bacteria</taxon>
        <taxon>Pseudomonadati</taxon>
        <taxon>Pseudomonadota</taxon>
        <taxon>Alphaproteobacteria</taxon>
        <taxon>Sphingomonadales</taxon>
        <taxon>Sphingomonadaceae</taxon>
        <taxon>Blastomonas</taxon>
    </lineage>
</organism>
<dbReference type="Pfam" id="PF13563">
    <property type="entry name" value="2_5_RNA_ligase2"/>
    <property type="match status" value="1"/>
</dbReference>
<evidence type="ECO:0008006" key="3">
    <source>
        <dbReference type="Google" id="ProtNLM"/>
    </source>
</evidence>
<reference evidence="1 2" key="1">
    <citation type="submission" date="2017-03" db="EMBL/GenBank/DDBJ databases">
        <title>Complete genome sequence of Blastomonas fulva degrading microcsystin LR.</title>
        <authorList>
            <person name="Lee H.-g."/>
            <person name="Jin L."/>
            <person name="oh H.-M."/>
        </authorList>
    </citation>
    <scope>NUCLEOTIDE SEQUENCE [LARGE SCALE GENOMIC DNA]</scope>
    <source>
        <strain evidence="1 2">T2</strain>
    </source>
</reference>
<accession>A0ABM6M7D1</accession>
<dbReference type="Proteomes" id="UP000258016">
    <property type="component" value="Chromosome"/>
</dbReference>
<evidence type="ECO:0000313" key="1">
    <source>
        <dbReference type="EMBL" id="ASR51844.1"/>
    </source>
</evidence>
<evidence type="ECO:0000313" key="2">
    <source>
        <dbReference type="Proteomes" id="UP000258016"/>
    </source>
</evidence>
<proteinExistence type="predicted"/>
<name>A0ABM6M7D1_9SPHN</name>
<dbReference type="RefSeq" id="WP_117352360.1">
    <property type="nucleotide sequence ID" value="NZ_CP020083.1"/>
</dbReference>
<protein>
    <recommendedName>
        <fullName evidence="3">2'-5' RNA ligase family protein</fullName>
    </recommendedName>
</protein>
<dbReference type="Gene3D" id="3.90.1140.10">
    <property type="entry name" value="Cyclic phosphodiesterase"/>
    <property type="match status" value="1"/>
</dbReference>
<gene>
    <name evidence="1" type="ORF">B5J99_10530</name>
</gene>
<dbReference type="GeneID" id="303486005"/>